<dbReference type="InterPro" id="IPR000980">
    <property type="entry name" value="SH2"/>
</dbReference>
<evidence type="ECO:0000313" key="5">
    <source>
        <dbReference type="EMBL" id="RWS13539.1"/>
    </source>
</evidence>
<organism evidence="5 6">
    <name type="scientific">Dinothrombium tinctorium</name>
    <dbReference type="NCBI Taxonomy" id="1965070"/>
    <lineage>
        <taxon>Eukaryota</taxon>
        <taxon>Metazoa</taxon>
        <taxon>Ecdysozoa</taxon>
        <taxon>Arthropoda</taxon>
        <taxon>Chelicerata</taxon>
        <taxon>Arachnida</taxon>
        <taxon>Acari</taxon>
        <taxon>Acariformes</taxon>
        <taxon>Trombidiformes</taxon>
        <taxon>Prostigmata</taxon>
        <taxon>Anystina</taxon>
        <taxon>Parasitengona</taxon>
        <taxon>Trombidioidea</taxon>
        <taxon>Trombidiidae</taxon>
        <taxon>Dinothrombium</taxon>
    </lineage>
</organism>
<name>A0A3S3PEE2_9ACAR</name>
<dbReference type="InterPro" id="IPR039664">
    <property type="entry name" value="GRB/APBB1IP"/>
</dbReference>
<dbReference type="OrthoDB" id="8815311at2759"/>
<feature type="domain" description="SH2" evidence="4">
    <location>
        <begin position="383"/>
        <end position="479"/>
    </location>
</feature>
<dbReference type="EMBL" id="NCKU01000956">
    <property type="protein sequence ID" value="RWS13539.1"/>
    <property type="molecule type" value="Genomic_DNA"/>
</dbReference>
<dbReference type="PANTHER" id="PTHR11243:SF38">
    <property type="entry name" value="GROWTH FACTOR RECEPTOR-BOUND PROTEIN 14-LIKE ISOFORM X1"/>
    <property type="match status" value="1"/>
</dbReference>
<dbReference type="Pfam" id="PF00017">
    <property type="entry name" value="SH2"/>
    <property type="match status" value="1"/>
</dbReference>
<evidence type="ECO:0000256" key="1">
    <source>
        <dbReference type="ARBA" id="ARBA00022999"/>
    </source>
</evidence>
<dbReference type="SUPFAM" id="SSF50729">
    <property type="entry name" value="PH domain-like"/>
    <property type="match status" value="1"/>
</dbReference>
<reference evidence="5 6" key="1">
    <citation type="journal article" date="2018" name="Gigascience">
        <title>Genomes of trombidid mites reveal novel predicted allergens and laterally-transferred genes associated with secondary metabolism.</title>
        <authorList>
            <person name="Dong X."/>
            <person name="Chaisiri K."/>
            <person name="Xia D."/>
            <person name="Armstrong S.D."/>
            <person name="Fang Y."/>
            <person name="Donnelly M.J."/>
            <person name="Kadowaki T."/>
            <person name="McGarry J.W."/>
            <person name="Darby A.C."/>
            <person name="Makepeace B.L."/>
        </authorList>
    </citation>
    <scope>NUCLEOTIDE SEQUENCE [LARGE SCALE GENOMIC DNA]</scope>
    <source>
        <strain evidence="5">UoL-WK</strain>
    </source>
</reference>
<proteinExistence type="predicted"/>
<evidence type="ECO:0000256" key="2">
    <source>
        <dbReference type="PROSITE-ProRule" id="PRU00191"/>
    </source>
</evidence>
<accession>A0A3S3PEE2</accession>
<evidence type="ECO:0000259" key="4">
    <source>
        <dbReference type="PROSITE" id="PS50001"/>
    </source>
</evidence>
<dbReference type="AlphaFoldDB" id="A0A3S3PEE2"/>
<dbReference type="SMART" id="SM00252">
    <property type="entry name" value="SH2"/>
    <property type="match status" value="1"/>
</dbReference>
<dbReference type="SUPFAM" id="SSF55550">
    <property type="entry name" value="SH2 domain"/>
    <property type="match status" value="1"/>
</dbReference>
<dbReference type="PANTHER" id="PTHR11243">
    <property type="entry name" value="GROWTH FACTOR RECEPTOR-BOUND PROTEIN"/>
    <property type="match status" value="1"/>
</dbReference>
<dbReference type="Gene3D" id="2.30.29.30">
    <property type="entry name" value="Pleckstrin-homology domain (PH domain)/Phosphotyrosine-binding domain (PTB)"/>
    <property type="match status" value="1"/>
</dbReference>
<dbReference type="InterPro" id="IPR036860">
    <property type="entry name" value="SH2_dom_sf"/>
</dbReference>
<dbReference type="InterPro" id="IPR029071">
    <property type="entry name" value="Ubiquitin-like_domsf"/>
</dbReference>
<dbReference type="SUPFAM" id="SSF54236">
    <property type="entry name" value="Ubiquitin-like"/>
    <property type="match status" value="1"/>
</dbReference>
<evidence type="ECO:0000256" key="3">
    <source>
        <dbReference type="SAM" id="MobiDB-lite"/>
    </source>
</evidence>
<dbReference type="Gene3D" id="3.30.505.10">
    <property type="entry name" value="SH2 domain"/>
    <property type="match status" value="1"/>
</dbReference>
<dbReference type="STRING" id="1965070.A0A3S3PEE2"/>
<dbReference type="InterPro" id="IPR011993">
    <property type="entry name" value="PH-like_dom_sf"/>
</dbReference>
<dbReference type="Proteomes" id="UP000285301">
    <property type="component" value="Unassembled WGS sequence"/>
</dbReference>
<keyword evidence="5" id="KW-0675">Receptor</keyword>
<keyword evidence="1 2" id="KW-0727">SH2 domain</keyword>
<dbReference type="PROSITE" id="PS50001">
    <property type="entry name" value="SH2"/>
    <property type="match status" value="1"/>
</dbReference>
<gene>
    <name evidence="5" type="ORF">B4U79_13553</name>
</gene>
<dbReference type="Gene3D" id="3.10.20.90">
    <property type="entry name" value="Phosphatidylinositol 3-kinase Catalytic Subunit, Chain A, domain 1"/>
    <property type="match status" value="1"/>
</dbReference>
<comment type="caution">
    <text evidence="5">The sequence shown here is derived from an EMBL/GenBank/DDBJ whole genome shotgun (WGS) entry which is preliminary data.</text>
</comment>
<keyword evidence="6" id="KW-1185">Reference proteome</keyword>
<dbReference type="PRINTS" id="PR00401">
    <property type="entry name" value="SH2DOMAIN"/>
</dbReference>
<protein>
    <submittedName>
        <fullName evidence="5">Growth factor receptor-bound protein 14-like protein</fullName>
    </submittedName>
</protein>
<feature type="region of interest" description="Disordered" evidence="3">
    <location>
        <begin position="1"/>
        <end position="25"/>
    </location>
</feature>
<sequence>MPITPIQQPHQQLPQHPATSSTSSFSDDFLSYHPVNEGTIEVFFEDKRCEMLIDENLRSSDLCHLLMVKMSLNQVHNYTIILQLLDLNLERILQDEEEVLPQYNSYLGKYKCKLILKMNHFHYDFIHNPMSYFPLDMISFGPEDYETTNRIKIANLQDQLISSETLNLTISGPLQYHKETANDCLESRRVVAQINCVDEELICSDIDSGRKISFNVHQNDLFYPINDAECKPALRTANSYVFALINYDDKGKKFDMSLCFSDILTGTHWFSANSEIQRQCWLVAIRVVKYGLINLRNSYLKLKRDTVESVSPSTTYLNMNQRYDSCSMHEYNNGDTTDQVAIEQVRDSRSRSTHDGNALHGSRTSLVLYSDPDRSIKHLCEPWFYGEMSRKEAAEILHKYKTIDGVFLVRPSQRNPGSFVLSFIWKEKVNHVPIMVADESGQVSVSLDCGRTKFYDLKQLVEFYQLNIGCLPTKLTHFLVHR</sequence>
<evidence type="ECO:0000313" key="6">
    <source>
        <dbReference type="Proteomes" id="UP000285301"/>
    </source>
</evidence>